<evidence type="ECO:0000313" key="2">
    <source>
        <dbReference type="Proteomes" id="UP000444174"/>
    </source>
</evidence>
<dbReference type="Pfam" id="PF13704">
    <property type="entry name" value="Glyco_tranf_2_4"/>
    <property type="match status" value="1"/>
</dbReference>
<keyword evidence="2" id="KW-1185">Reference proteome</keyword>
<dbReference type="AlphaFoldDB" id="A0A843YG56"/>
<accession>A0A843YG56</accession>
<organism evidence="1 2">
    <name type="scientific">Tritonibacter litoralis</name>
    <dbReference type="NCBI Taxonomy" id="2662264"/>
    <lineage>
        <taxon>Bacteria</taxon>
        <taxon>Pseudomonadati</taxon>
        <taxon>Pseudomonadota</taxon>
        <taxon>Alphaproteobacteria</taxon>
        <taxon>Rhodobacterales</taxon>
        <taxon>Paracoccaceae</taxon>
        <taxon>Tritonibacter</taxon>
    </lineage>
</organism>
<proteinExistence type="predicted"/>
<protein>
    <submittedName>
        <fullName evidence="1">Glycosyltransferase family 2 protein</fullName>
    </submittedName>
</protein>
<reference evidence="1 2" key="1">
    <citation type="submission" date="2019-10" db="EMBL/GenBank/DDBJ databases">
        <title>Epibacterium sp. nov., isolated from seawater.</title>
        <authorList>
            <person name="Zhang X."/>
            <person name="Li N."/>
        </authorList>
    </citation>
    <scope>NUCLEOTIDE SEQUENCE [LARGE SCALE GENOMIC DNA]</scope>
    <source>
        <strain evidence="1 2">SM1979</strain>
    </source>
</reference>
<dbReference type="EMBL" id="WIBF01000003">
    <property type="protein sequence ID" value="MQQ08272.1"/>
    <property type="molecule type" value="Genomic_DNA"/>
</dbReference>
<comment type="caution">
    <text evidence="1">The sequence shown here is derived from an EMBL/GenBank/DDBJ whole genome shotgun (WGS) entry which is preliminary data.</text>
</comment>
<gene>
    <name evidence="1" type="ORF">GFB49_07395</name>
</gene>
<dbReference type="GO" id="GO:0016740">
    <property type="term" value="F:transferase activity"/>
    <property type="evidence" value="ECO:0007669"/>
    <property type="project" value="UniProtKB-KW"/>
</dbReference>
<dbReference type="Proteomes" id="UP000444174">
    <property type="component" value="Unassembled WGS sequence"/>
</dbReference>
<sequence>MPRVSWRAAYRLRLKRKRLLWRAFRARHQLHPVQLRLRTFAPDAVIVVTVLRNERSRLPYFLDYYRKLGAAHFLMIDNGSADGSAAYLQTQQDVSVWQCTAGYRAARFGLDWSTWLQRKYCHDRWSLTVDVDELLVFDSCAQKGLPDLTRWLDQQGIQGFGAMMLDLYPKGRLSHQIYQPGQDPTEVLDWFDTGPYRAERQAPLGNLWLQGGARERVFFADRPERSPTLNKIPLVKWDRAYAYVNSTHSILPRDLNAIYDGPGTSQPSGVLLHTKFLPEIVSKSETEKARQQHFHTPSDFDGYYVQLMAAPDLWQPQSQKYTGPSQLVDLGLMSRIAWRD</sequence>
<evidence type="ECO:0000313" key="1">
    <source>
        <dbReference type="EMBL" id="MQQ08272.1"/>
    </source>
</evidence>
<keyword evidence="1" id="KW-0808">Transferase</keyword>
<name>A0A843YG56_9RHOB</name>